<dbReference type="AlphaFoldDB" id="A0A1F7GJ17"/>
<feature type="domain" description="DUF5659" evidence="1">
    <location>
        <begin position="6"/>
        <end position="76"/>
    </location>
</feature>
<accession>A0A1F7GJ17</accession>
<sequence length="81" mass="9627">MKPDGENEYKTKDLPEVAALIMQKQAPIKMQRDGDTCWFVFLHNKKTEEVSLDYYFGNLLVNAREYYEVLRMLKGKVQPRR</sequence>
<dbReference type="EMBL" id="MFZH01000020">
    <property type="protein sequence ID" value="OGK19010.1"/>
    <property type="molecule type" value="Genomic_DNA"/>
</dbReference>
<evidence type="ECO:0000259" key="1">
    <source>
        <dbReference type="Pfam" id="PF18903"/>
    </source>
</evidence>
<comment type="caution">
    <text evidence="2">The sequence shown here is derived from an EMBL/GenBank/DDBJ whole genome shotgun (WGS) entry which is preliminary data.</text>
</comment>
<evidence type="ECO:0000313" key="3">
    <source>
        <dbReference type="Proteomes" id="UP000176850"/>
    </source>
</evidence>
<name>A0A1F7GJ17_9BACT</name>
<organism evidence="2 3">
    <name type="scientific">Candidatus Roizmanbacteria bacterium RIFCSPHIGHO2_01_FULL_39_24</name>
    <dbReference type="NCBI Taxonomy" id="1802032"/>
    <lineage>
        <taxon>Bacteria</taxon>
        <taxon>Candidatus Roizmaniibacteriota</taxon>
    </lineage>
</organism>
<dbReference type="Pfam" id="PF18903">
    <property type="entry name" value="DUF5659"/>
    <property type="match status" value="1"/>
</dbReference>
<reference evidence="2 3" key="1">
    <citation type="journal article" date="2016" name="Nat. Commun.">
        <title>Thousands of microbial genomes shed light on interconnected biogeochemical processes in an aquifer system.</title>
        <authorList>
            <person name="Anantharaman K."/>
            <person name="Brown C.T."/>
            <person name="Hug L.A."/>
            <person name="Sharon I."/>
            <person name="Castelle C.J."/>
            <person name="Probst A.J."/>
            <person name="Thomas B.C."/>
            <person name="Singh A."/>
            <person name="Wilkins M.J."/>
            <person name="Karaoz U."/>
            <person name="Brodie E.L."/>
            <person name="Williams K.H."/>
            <person name="Hubbard S.S."/>
            <person name="Banfield J.F."/>
        </authorList>
    </citation>
    <scope>NUCLEOTIDE SEQUENCE [LARGE SCALE GENOMIC DNA]</scope>
</reference>
<gene>
    <name evidence="2" type="ORF">A2799_04300</name>
</gene>
<dbReference type="InterPro" id="IPR043718">
    <property type="entry name" value="DUF5659"/>
</dbReference>
<proteinExistence type="predicted"/>
<evidence type="ECO:0000313" key="2">
    <source>
        <dbReference type="EMBL" id="OGK19010.1"/>
    </source>
</evidence>
<dbReference type="Proteomes" id="UP000176850">
    <property type="component" value="Unassembled WGS sequence"/>
</dbReference>
<protein>
    <recommendedName>
        <fullName evidence="1">DUF5659 domain-containing protein</fullName>
    </recommendedName>
</protein>